<feature type="compositionally biased region" description="Basic and acidic residues" evidence="1">
    <location>
        <begin position="22"/>
        <end position="35"/>
    </location>
</feature>
<sequence length="135" mass="14766">MATKTGPGRSRIISTPFWPTDSPHKNARTETRVTIHDPAIGGESSDMGARTTKEKQGPPKGSEGQSKGQINSEPQNSRSRHCSTIHRRITGALEDIQYETLKIPLGTKMTNATFERILEASCLSRGTPEHLQTPS</sequence>
<organism evidence="2 3">
    <name type="scientific">Punica granatum</name>
    <name type="common">Pomegranate</name>
    <dbReference type="NCBI Taxonomy" id="22663"/>
    <lineage>
        <taxon>Eukaryota</taxon>
        <taxon>Viridiplantae</taxon>
        <taxon>Streptophyta</taxon>
        <taxon>Embryophyta</taxon>
        <taxon>Tracheophyta</taxon>
        <taxon>Spermatophyta</taxon>
        <taxon>Magnoliopsida</taxon>
        <taxon>eudicotyledons</taxon>
        <taxon>Gunneridae</taxon>
        <taxon>Pentapetalae</taxon>
        <taxon>rosids</taxon>
        <taxon>malvids</taxon>
        <taxon>Myrtales</taxon>
        <taxon>Lythraceae</taxon>
        <taxon>Punica</taxon>
    </lineage>
</organism>
<evidence type="ECO:0000256" key="1">
    <source>
        <dbReference type="SAM" id="MobiDB-lite"/>
    </source>
</evidence>
<feature type="compositionally biased region" description="Polar residues" evidence="1">
    <location>
        <begin position="63"/>
        <end position="77"/>
    </location>
</feature>
<accession>A0A2I0HYE1</accession>
<gene>
    <name evidence="2" type="ORF">CRG98_042895</name>
</gene>
<comment type="caution">
    <text evidence="2">The sequence shown here is derived from an EMBL/GenBank/DDBJ whole genome shotgun (WGS) entry which is preliminary data.</text>
</comment>
<proteinExistence type="predicted"/>
<keyword evidence="3" id="KW-1185">Reference proteome</keyword>
<evidence type="ECO:0000313" key="3">
    <source>
        <dbReference type="Proteomes" id="UP000233551"/>
    </source>
</evidence>
<dbReference type="Proteomes" id="UP000233551">
    <property type="component" value="Unassembled WGS sequence"/>
</dbReference>
<name>A0A2I0HYE1_PUNGR</name>
<feature type="region of interest" description="Disordered" evidence="1">
    <location>
        <begin position="1"/>
        <end position="84"/>
    </location>
</feature>
<evidence type="ECO:0000313" key="2">
    <source>
        <dbReference type="EMBL" id="PKI36715.1"/>
    </source>
</evidence>
<dbReference type="EMBL" id="PGOL01004712">
    <property type="protein sequence ID" value="PKI36715.1"/>
    <property type="molecule type" value="Genomic_DNA"/>
</dbReference>
<dbReference type="AlphaFoldDB" id="A0A2I0HYE1"/>
<protein>
    <submittedName>
        <fullName evidence="2">Uncharacterized protein</fullName>
    </submittedName>
</protein>
<reference evidence="2 3" key="1">
    <citation type="submission" date="2017-11" db="EMBL/GenBank/DDBJ databases">
        <title>De-novo sequencing of pomegranate (Punica granatum L.) genome.</title>
        <authorList>
            <person name="Akparov Z."/>
            <person name="Amiraslanov A."/>
            <person name="Hajiyeva S."/>
            <person name="Abbasov M."/>
            <person name="Kaur K."/>
            <person name="Hamwieh A."/>
            <person name="Solovyev V."/>
            <person name="Salamov A."/>
            <person name="Braich B."/>
            <person name="Kosarev P."/>
            <person name="Mahmoud A."/>
            <person name="Hajiyev E."/>
            <person name="Babayeva S."/>
            <person name="Izzatullayeva V."/>
            <person name="Mammadov A."/>
            <person name="Mammadov A."/>
            <person name="Sharifova S."/>
            <person name="Ojaghi J."/>
            <person name="Eynullazada K."/>
            <person name="Bayramov B."/>
            <person name="Abdulazimova A."/>
            <person name="Shahmuradov I."/>
        </authorList>
    </citation>
    <scope>NUCLEOTIDE SEQUENCE [LARGE SCALE GENOMIC DNA]</scope>
    <source>
        <strain evidence="3">cv. AG2017</strain>
        <tissue evidence="2">Leaf</tissue>
    </source>
</reference>